<proteinExistence type="predicted"/>
<evidence type="ECO:0000313" key="1">
    <source>
        <dbReference type="EMBL" id="KKN59251.1"/>
    </source>
</evidence>
<organism evidence="1">
    <name type="scientific">marine sediment metagenome</name>
    <dbReference type="NCBI Taxonomy" id="412755"/>
    <lineage>
        <taxon>unclassified sequences</taxon>
        <taxon>metagenomes</taxon>
        <taxon>ecological metagenomes</taxon>
    </lineage>
</organism>
<sequence>MNCIYCENQISSWQHFIGFFWKLPLRLNEFSQVWEECCSHKCYGRQLEKMLKSLQVESAEVLDLSDFLFRTACKFITVEQVMKDIDKIQTTDWAKHIIAAGYRKVAQNNNPYKKWHRRD</sequence>
<dbReference type="AlphaFoldDB" id="A0A0F9UDC5"/>
<protein>
    <submittedName>
        <fullName evidence="1">Uncharacterized protein</fullName>
    </submittedName>
</protein>
<comment type="caution">
    <text evidence="1">The sequence shown here is derived from an EMBL/GenBank/DDBJ whole genome shotgun (WGS) entry which is preliminary data.</text>
</comment>
<name>A0A0F9UDC5_9ZZZZ</name>
<reference evidence="1" key="1">
    <citation type="journal article" date="2015" name="Nature">
        <title>Complex archaea that bridge the gap between prokaryotes and eukaryotes.</title>
        <authorList>
            <person name="Spang A."/>
            <person name="Saw J.H."/>
            <person name="Jorgensen S.L."/>
            <person name="Zaremba-Niedzwiedzka K."/>
            <person name="Martijn J."/>
            <person name="Lind A.E."/>
            <person name="van Eijk R."/>
            <person name="Schleper C."/>
            <person name="Guy L."/>
            <person name="Ettema T.J."/>
        </authorList>
    </citation>
    <scope>NUCLEOTIDE SEQUENCE</scope>
</reference>
<dbReference type="EMBL" id="LAZR01000732">
    <property type="protein sequence ID" value="KKN59251.1"/>
    <property type="molecule type" value="Genomic_DNA"/>
</dbReference>
<accession>A0A0F9UDC5</accession>
<gene>
    <name evidence="1" type="ORF">LCGC14_0543500</name>
</gene>